<dbReference type="VEuPathDB" id="TrichDB:TVAGG3_0433410"/>
<evidence type="ECO:0000313" key="3">
    <source>
        <dbReference type="Proteomes" id="UP000001542"/>
    </source>
</evidence>
<feature type="region of interest" description="Disordered" evidence="1">
    <location>
        <begin position="186"/>
        <end position="210"/>
    </location>
</feature>
<dbReference type="KEGG" id="tva:4746727"/>
<organism evidence="2 3">
    <name type="scientific">Trichomonas vaginalis (strain ATCC PRA-98 / G3)</name>
    <dbReference type="NCBI Taxonomy" id="412133"/>
    <lineage>
        <taxon>Eukaryota</taxon>
        <taxon>Metamonada</taxon>
        <taxon>Parabasalia</taxon>
        <taxon>Trichomonadida</taxon>
        <taxon>Trichomonadidae</taxon>
        <taxon>Trichomonas</taxon>
    </lineage>
</organism>
<sequence>MYQDDDEENFVPKIDFSDLHIYQKRIPHTAREREAMKHMGDSKRTEEEIEHDLKLESLCRRYVPPKEDIQHFFLTRTAITEKQNATMNESVDTYIDQLKKTLPPLQQRISPRFMEMNELPLGFTTNAKSCKKSIARVFDRSGYYDSKQKKLSANLPDIYITQQFKEFVLRGDERVPQVLLESKISLPPGVGKSPRHRRKQKRGIPSGVPM</sequence>
<gene>
    <name evidence="2" type="ORF">TVAG_322960</name>
</gene>
<accession>A2G1A2</accession>
<dbReference type="RefSeq" id="XP_001301990.1">
    <property type="nucleotide sequence ID" value="XM_001301989.1"/>
</dbReference>
<feature type="compositionally biased region" description="Basic residues" evidence="1">
    <location>
        <begin position="193"/>
        <end position="202"/>
    </location>
</feature>
<dbReference type="VEuPathDB" id="TrichDB:TVAG_322960"/>
<dbReference type="Proteomes" id="UP000001542">
    <property type="component" value="Unassembled WGS sequence"/>
</dbReference>
<proteinExistence type="predicted"/>
<dbReference type="EMBL" id="DS114238">
    <property type="protein sequence ID" value="EAX89060.1"/>
    <property type="molecule type" value="Genomic_DNA"/>
</dbReference>
<dbReference type="AlphaFoldDB" id="A2G1A2"/>
<protein>
    <submittedName>
        <fullName evidence="2">Uncharacterized protein</fullName>
    </submittedName>
</protein>
<reference evidence="2" key="1">
    <citation type="submission" date="2006-10" db="EMBL/GenBank/DDBJ databases">
        <authorList>
            <person name="Amadeo P."/>
            <person name="Zhao Q."/>
            <person name="Wortman J."/>
            <person name="Fraser-Liggett C."/>
            <person name="Carlton J."/>
        </authorList>
    </citation>
    <scope>NUCLEOTIDE SEQUENCE</scope>
    <source>
        <strain evidence="2">G3</strain>
    </source>
</reference>
<reference evidence="2" key="2">
    <citation type="journal article" date="2007" name="Science">
        <title>Draft genome sequence of the sexually transmitted pathogen Trichomonas vaginalis.</title>
        <authorList>
            <person name="Carlton J.M."/>
            <person name="Hirt R.P."/>
            <person name="Silva J.C."/>
            <person name="Delcher A.L."/>
            <person name="Schatz M."/>
            <person name="Zhao Q."/>
            <person name="Wortman J.R."/>
            <person name="Bidwell S.L."/>
            <person name="Alsmark U.C.M."/>
            <person name="Besteiro S."/>
            <person name="Sicheritz-Ponten T."/>
            <person name="Noel C.J."/>
            <person name="Dacks J.B."/>
            <person name="Foster P.G."/>
            <person name="Simillion C."/>
            <person name="Van de Peer Y."/>
            <person name="Miranda-Saavedra D."/>
            <person name="Barton G.J."/>
            <person name="Westrop G.D."/>
            <person name="Mueller S."/>
            <person name="Dessi D."/>
            <person name="Fiori P.L."/>
            <person name="Ren Q."/>
            <person name="Paulsen I."/>
            <person name="Zhang H."/>
            <person name="Bastida-Corcuera F.D."/>
            <person name="Simoes-Barbosa A."/>
            <person name="Brown M.T."/>
            <person name="Hayes R.D."/>
            <person name="Mukherjee M."/>
            <person name="Okumura C.Y."/>
            <person name="Schneider R."/>
            <person name="Smith A.J."/>
            <person name="Vanacova S."/>
            <person name="Villalvazo M."/>
            <person name="Haas B.J."/>
            <person name="Pertea M."/>
            <person name="Feldblyum T.V."/>
            <person name="Utterback T.R."/>
            <person name="Shu C.L."/>
            <person name="Osoegawa K."/>
            <person name="de Jong P.J."/>
            <person name="Hrdy I."/>
            <person name="Horvathova L."/>
            <person name="Zubacova Z."/>
            <person name="Dolezal P."/>
            <person name="Malik S.B."/>
            <person name="Logsdon J.M. Jr."/>
            <person name="Henze K."/>
            <person name="Gupta A."/>
            <person name="Wang C.C."/>
            <person name="Dunne R.L."/>
            <person name="Upcroft J.A."/>
            <person name="Upcroft P."/>
            <person name="White O."/>
            <person name="Salzberg S.L."/>
            <person name="Tang P."/>
            <person name="Chiu C.-H."/>
            <person name="Lee Y.-S."/>
            <person name="Embley T.M."/>
            <person name="Coombs G.H."/>
            <person name="Mottram J.C."/>
            <person name="Tachezy J."/>
            <person name="Fraser-Liggett C.M."/>
            <person name="Johnson P.J."/>
        </authorList>
    </citation>
    <scope>NUCLEOTIDE SEQUENCE [LARGE SCALE GENOMIC DNA]</scope>
    <source>
        <strain evidence="2">G3</strain>
    </source>
</reference>
<evidence type="ECO:0000256" key="1">
    <source>
        <dbReference type="SAM" id="MobiDB-lite"/>
    </source>
</evidence>
<dbReference type="InParanoid" id="A2G1A2"/>
<evidence type="ECO:0000313" key="2">
    <source>
        <dbReference type="EMBL" id="EAX89060.1"/>
    </source>
</evidence>
<keyword evidence="3" id="KW-1185">Reference proteome</keyword>
<name>A2G1A2_TRIV3</name>